<organism evidence="1 2">
    <name type="scientific">Heliomicrobium undosum</name>
    <dbReference type="NCBI Taxonomy" id="121734"/>
    <lineage>
        <taxon>Bacteria</taxon>
        <taxon>Bacillati</taxon>
        <taxon>Bacillota</taxon>
        <taxon>Clostridia</taxon>
        <taxon>Eubacteriales</taxon>
        <taxon>Heliobacteriaceae</taxon>
        <taxon>Heliomicrobium</taxon>
    </lineage>
</organism>
<dbReference type="EMBL" id="WXEY01000027">
    <property type="protein sequence ID" value="MZP31185.1"/>
    <property type="molecule type" value="Genomic_DNA"/>
</dbReference>
<comment type="caution">
    <text evidence="1">The sequence shown here is derived from an EMBL/GenBank/DDBJ whole genome shotgun (WGS) entry which is preliminary data.</text>
</comment>
<proteinExistence type="predicted"/>
<gene>
    <name evidence="1" type="ORF">GTO91_15870</name>
</gene>
<evidence type="ECO:0000313" key="1">
    <source>
        <dbReference type="EMBL" id="MZP31185.1"/>
    </source>
</evidence>
<dbReference type="AlphaFoldDB" id="A0A845L823"/>
<evidence type="ECO:0000313" key="2">
    <source>
        <dbReference type="Proteomes" id="UP000463470"/>
    </source>
</evidence>
<reference evidence="1 2" key="1">
    <citation type="submission" date="2020-01" db="EMBL/GenBank/DDBJ databases">
        <title>Whole-genome sequence of Heliobacterium undosum DSM 13378.</title>
        <authorList>
            <person name="Kyndt J.A."/>
            <person name="Meyer T.E."/>
        </authorList>
    </citation>
    <scope>NUCLEOTIDE SEQUENCE [LARGE SCALE GENOMIC DNA]</scope>
    <source>
        <strain evidence="1 2">DSM 13378</strain>
    </source>
</reference>
<sequence length="90" mass="10170">MFDYQEVSRVYPDTDCVESTVTTLKVSIDGGQTWHKIFVDLSADIEQSGLKPGYLILHQGERYRVAACDDGRLILVRESSGRKHRSAIQL</sequence>
<dbReference type="RefSeq" id="WP_161259705.1">
    <property type="nucleotide sequence ID" value="NZ_WXEY01000027.1"/>
</dbReference>
<dbReference type="OrthoDB" id="1800988at2"/>
<protein>
    <recommendedName>
        <fullName evidence="3">Exo-alpha-sialidase</fullName>
    </recommendedName>
</protein>
<accession>A0A845L823</accession>
<evidence type="ECO:0008006" key="3">
    <source>
        <dbReference type="Google" id="ProtNLM"/>
    </source>
</evidence>
<name>A0A845L823_9FIRM</name>
<dbReference type="Proteomes" id="UP000463470">
    <property type="component" value="Unassembled WGS sequence"/>
</dbReference>
<keyword evidence="2" id="KW-1185">Reference proteome</keyword>